<dbReference type="PROSITE" id="PS51462">
    <property type="entry name" value="NUDIX"/>
    <property type="match status" value="1"/>
</dbReference>
<evidence type="ECO:0000313" key="2">
    <source>
        <dbReference type="EMBL" id="CAG7643444.1"/>
    </source>
</evidence>
<dbReference type="PANTHER" id="PTHR16099:SF5">
    <property type="entry name" value="NUCLEOTIDE TRIPHOSPHATE DIPHOSPHATASE NUDT15"/>
    <property type="match status" value="1"/>
</dbReference>
<reference evidence="2 3" key="1">
    <citation type="submission" date="2021-06" db="EMBL/GenBank/DDBJ databases">
        <authorList>
            <person name="Criscuolo A."/>
        </authorList>
    </citation>
    <scope>NUCLEOTIDE SEQUENCE [LARGE SCALE GENOMIC DNA]</scope>
    <source>
        <strain evidence="3">CIP 111802</strain>
    </source>
</reference>
<dbReference type="RefSeq" id="WP_218099332.1">
    <property type="nucleotide sequence ID" value="NZ_CAJVCE010000007.1"/>
</dbReference>
<dbReference type="Pfam" id="PF00293">
    <property type="entry name" value="NUDIX"/>
    <property type="match status" value="1"/>
</dbReference>
<keyword evidence="3" id="KW-1185">Reference proteome</keyword>
<organism evidence="2 3">
    <name type="scientific">Paenibacillus allorhizosphaerae</name>
    <dbReference type="NCBI Taxonomy" id="2849866"/>
    <lineage>
        <taxon>Bacteria</taxon>
        <taxon>Bacillati</taxon>
        <taxon>Bacillota</taxon>
        <taxon>Bacilli</taxon>
        <taxon>Bacillales</taxon>
        <taxon>Paenibacillaceae</taxon>
        <taxon>Paenibacillus</taxon>
    </lineage>
</organism>
<dbReference type="CDD" id="cd04683">
    <property type="entry name" value="NUDIX_Hydrolase"/>
    <property type="match status" value="1"/>
</dbReference>
<name>A0ABM8VI32_9BACL</name>
<proteinExistence type="predicted"/>
<dbReference type="Proteomes" id="UP000730618">
    <property type="component" value="Unassembled WGS sequence"/>
</dbReference>
<comment type="caution">
    <text evidence="2">The sequence shown here is derived from an EMBL/GenBank/DDBJ whole genome shotgun (WGS) entry which is preliminary data.</text>
</comment>
<dbReference type="PANTHER" id="PTHR16099">
    <property type="entry name" value="8-OXO-DGTP DIPHOSPHATES NUDT15"/>
    <property type="match status" value="1"/>
</dbReference>
<feature type="domain" description="Nudix hydrolase" evidence="1">
    <location>
        <begin position="6"/>
        <end position="134"/>
    </location>
</feature>
<dbReference type="InterPro" id="IPR000086">
    <property type="entry name" value="NUDIX_hydrolase_dom"/>
</dbReference>
<sequence length="151" mass="17193">MSERFTVPLAVHVFLREENRIMLLKRHNTGYEDGNYSVIAGHLDGGESVAAAAVREAKEEAGIEIRPEDVQVVGIMHRKENDERVDFFVEVCHWVGEPINMEPNKCDELAWYSVDKLPANVIPYIRRALDNARNGIYFDTFGSFDQANVLQ</sequence>
<dbReference type="PROSITE" id="PS00893">
    <property type="entry name" value="NUDIX_BOX"/>
    <property type="match status" value="1"/>
</dbReference>
<evidence type="ECO:0000313" key="3">
    <source>
        <dbReference type="Proteomes" id="UP000730618"/>
    </source>
</evidence>
<dbReference type="EMBL" id="CAJVCE010000007">
    <property type="protein sequence ID" value="CAG7643444.1"/>
    <property type="molecule type" value="Genomic_DNA"/>
</dbReference>
<evidence type="ECO:0000259" key="1">
    <source>
        <dbReference type="PROSITE" id="PS51462"/>
    </source>
</evidence>
<keyword evidence="2" id="KW-0378">Hydrolase</keyword>
<accession>A0ABM8VI32</accession>
<dbReference type="EC" id="3.6.1.22" evidence="2"/>
<dbReference type="InterPro" id="IPR020084">
    <property type="entry name" value="NUDIX_hydrolase_CS"/>
</dbReference>
<protein>
    <submittedName>
        <fullName evidence="2">NADH pyrophosphatase</fullName>
        <ecNumber evidence="2">3.6.1.22</ecNumber>
    </submittedName>
</protein>
<dbReference type="GO" id="GO:0016787">
    <property type="term" value="F:hydrolase activity"/>
    <property type="evidence" value="ECO:0007669"/>
    <property type="project" value="UniProtKB-KW"/>
</dbReference>
<gene>
    <name evidence="2" type="primary">nudC_3</name>
    <name evidence="2" type="ORF">PAECIP111802_03019</name>
</gene>